<sequence length="149" mass="15535">MAGDGGSRGSAGQDGAGRPTRSTRAGAGKVLVALYATFAVAATSRAGYQLLAKGDEAPLAYGLSALAAVVYVLATVGLAVDRPWARRLAWLAVGTEAAGVLLVGTYSLLRPQDFPDPTVWSDYGLGYLLVPLVLPFVGLWWLRRTRGTA</sequence>
<dbReference type="EMBL" id="JBHRWW010000002">
    <property type="protein sequence ID" value="MFC3687695.1"/>
    <property type="molecule type" value="Genomic_DNA"/>
</dbReference>
<feature type="region of interest" description="Disordered" evidence="1">
    <location>
        <begin position="1"/>
        <end position="23"/>
    </location>
</feature>
<keyword evidence="2" id="KW-0812">Transmembrane</keyword>
<feature type="transmembrane region" description="Helical" evidence="2">
    <location>
        <begin position="124"/>
        <end position="142"/>
    </location>
</feature>
<reference evidence="4" key="1">
    <citation type="journal article" date="2019" name="Int. J. Syst. Evol. Microbiol.">
        <title>The Global Catalogue of Microorganisms (GCM) 10K type strain sequencing project: providing services to taxonomists for standard genome sequencing and annotation.</title>
        <authorList>
            <consortium name="The Broad Institute Genomics Platform"/>
            <consortium name="The Broad Institute Genome Sequencing Center for Infectious Disease"/>
            <person name="Wu L."/>
            <person name="Ma J."/>
        </authorList>
    </citation>
    <scope>NUCLEOTIDE SEQUENCE [LARGE SCALE GENOMIC DNA]</scope>
    <source>
        <strain evidence="4">NCAIM B.02333</strain>
    </source>
</reference>
<accession>A0ABV7WD37</accession>
<proteinExistence type="predicted"/>
<feature type="transmembrane region" description="Helical" evidence="2">
    <location>
        <begin position="60"/>
        <end position="81"/>
    </location>
</feature>
<evidence type="ECO:0008006" key="5">
    <source>
        <dbReference type="Google" id="ProtNLM"/>
    </source>
</evidence>
<feature type="transmembrane region" description="Helical" evidence="2">
    <location>
        <begin position="88"/>
        <end position="109"/>
    </location>
</feature>
<protein>
    <recommendedName>
        <fullName evidence="5">Integral membrane protein</fullName>
    </recommendedName>
</protein>
<keyword evidence="4" id="KW-1185">Reference proteome</keyword>
<dbReference type="RefSeq" id="WP_340291867.1">
    <property type="nucleotide sequence ID" value="NZ_JBBEOI010000052.1"/>
</dbReference>
<evidence type="ECO:0000256" key="2">
    <source>
        <dbReference type="SAM" id="Phobius"/>
    </source>
</evidence>
<keyword evidence="2" id="KW-1133">Transmembrane helix</keyword>
<feature type="transmembrane region" description="Helical" evidence="2">
    <location>
        <begin position="30"/>
        <end position="48"/>
    </location>
</feature>
<keyword evidence="2" id="KW-0472">Membrane</keyword>
<organism evidence="3 4">
    <name type="scientific">Aquipuribacter hungaricus</name>
    <dbReference type="NCBI Taxonomy" id="545624"/>
    <lineage>
        <taxon>Bacteria</taxon>
        <taxon>Bacillati</taxon>
        <taxon>Actinomycetota</taxon>
        <taxon>Actinomycetes</taxon>
        <taxon>Micrococcales</taxon>
        <taxon>Intrasporangiaceae</taxon>
        <taxon>Aquipuribacter</taxon>
    </lineage>
</organism>
<comment type="caution">
    <text evidence="3">The sequence shown here is derived from an EMBL/GenBank/DDBJ whole genome shotgun (WGS) entry which is preliminary data.</text>
</comment>
<feature type="compositionally biased region" description="Gly residues" evidence="1">
    <location>
        <begin position="1"/>
        <end position="15"/>
    </location>
</feature>
<dbReference type="Proteomes" id="UP001595685">
    <property type="component" value="Unassembled WGS sequence"/>
</dbReference>
<evidence type="ECO:0000313" key="3">
    <source>
        <dbReference type="EMBL" id="MFC3687695.1"/>
    </source>
</evidence>
<evidence type="ECO:0000313" key="4">
    <source>
        <dbReference type="Proteomes" id="UP001595685"/>
    </source>
</evidence>
<evidence type="ECO:0000256" key="1">
    <source>
        <dbReference type="SAM" id="MobiDB-lite"/>
    </source>
</evidence>
<gene>
    <name evidence="3" type="ORF">ACFOLH_05000</name>
</gene>
<name>A0ABV7WD37_9MICO</name>